<dbReference type="InterPro" id="IPR001579">
    <property type="entry name" value="Glyco_hydro_18_chit_AS"/>
</dbReference>
<feature type="domain" description="GH18" evidence="10">
    <location>
        <begin position="42"/>
        <end position="424"/>
    </location>
</feature>
<dbReference type="InterPro" id="IPR017853">
    <property type="entry name" value="GH"/>
</dbReference>
<dbReference type="InterPro" id="IPR029070">
    <property type="entry name" value="Chitinase_insertion_sf"/>
</dbReference>
<dbReference type="EMBL" id="KV429044">
    <property type="protein sequence ID" value="KZT71670.1"/>
    <property type="molecule type" value="Genomic_DNA"/>
</dbReference>
<accession>A0A165S8S0</accession>
<dbReference type="STRING" id="1314783.A0A165S8S0"/>
<evidence type="ECO:0000256" key="1">
    <source>
        <dbReference type="ARBA" id="ARBA00000822"/>
    </source>
</evidence>
<organism evidence="11 12">
    <name type="scientific">Daedalea quercina L-15889</name>
    <dbReference type="NCBI Taxonomy" id="1314783"/>
    <lineage>
        <taxon>Eukaryota</taxon>
        <taxon>Fungi</taxon>
        <taxon>Dikarya</taxon>
        <taxon>Basidiomycota</taxon>
        <taxon>Agaricomycotina</taxon>
        <taxon>Agaricomycetes</taxon>
        <taxon>Polyporales</taxon>
        <taxon>Fomitopsis</taxon>
    </lineage>
</organism>
<feature type="chain" id="PRO_5007866428" evidence="9">
    <location>
        <begin position="18"/>
        <end position="430"/>
    </location>
</feature>
<evidence type="ECO:0000313" key="12">
    <source>
        <dbReference type="Proteomes" id="UP000076727"/>
    </source>
</evidence>
<feature type="signal peptide" evidence="9">
    <location>
        <begin position="1"/>
        <end position="17"/>
    </location>
</feature>
<name>A0A165S8S0_9APHY</name>
<keyword evidence="6" id="KW-0624">Polysaccharide degradation</keyword>
<comment type="similarity">
    <text evidence="8">Belongs to the glycosyl hydrolase 18 family.</text>
</comment>
<dbReference type="Gene3D" id="3.10.50.10">
    <property type="match status" value="1"/>
</dbReference>
<dbReference type="PROSITE" id="PS01095">
    <property type="entry name" value="GH18_1"/>
    <property type="match status" value="1"/>
</dbReference>
<dbReference type="PROSITE" id="PS51910">
    <property type="entry name" value="GH18_2"/>
    <property type="match status" value="1"/>
</dbReference>
<comment type="catalytic activity">
    <reaction evidence="1">
        <text>Random endo-hydrolysis of N-acetyl-beta-D-glucosaminide (1-&gt;4)-beta-linkages in chitin and chitodextrins.</text>
        <dbReference type="EC" id="3.2.1.14"/>
    </reaction>
</comment>
<dbReference type="GO" id="GO:0008061">
    <property type="term" value="F:chitin binding"/>
    <property type="evidence" value="ECO:0007669"/>
    <property type="project" value="InterPro"/>
</dbReference>
<keyword evidence="9" id="KW-0732">Signal</keyword>
<dbReference type="SMART" id="SM00636">
    <property type="entry name" value="Glyco_18"/>
    <property type="match status" value="1"/>
</dbReference>
<evidence type="ECO:0000256" key="6">
    <source>
        <dbReference type="ARBA" id="ARBA00023326"/>
    </source>
</evidence>
<proteinExistence type="inferred from homology"/>
<dbReference type="GO" id="GO:0005576">
    <property type="term" value="C:extracellular region"/>
    <property type="evidence" value="ECO:0007669"/>
    <property type="project" value="TreeGrafter"/>
</dbReference>
<dbReference type="InterPro" id="IPR011583">
    <property type="entry name" value="Chitinase_II/V-like_cat"/>
</dbReference>
<sequence>MLSFLSLGLLAAPAVHATGFPFVARDASTDSSNSTNTTTVDMVSAAWYTGWHNESLPLNNVSWDKYTHLIYSFAATTPTANVSLDGSNPDLLPQFVSMARENDVKAMVSVGGWGGSIHFSDNMATQDNITNFVQAISDFAQQYDLDGLDFDWEYPGKQGIGCNVVSSNDTDNFLTFLQAVRQEVGPDFLLTASVSLSPFAGSNGTAVGNVSDFASVLDWVNVMNYDVHGSWDSVVGPNAPLNDSCVANSTQAAGSAVSALAAWTAAGMPAHQIVLGVAGYGHSYSVNPVAALAADGVLQAFVPFDASAQPLGDAWDSENSTDVCGNTSGPSGVFDFWGLIEGGFLNANGSVANGINYIFDGCSQTPFVYDECSEVMVAYDDATSFEVKGNFVANSNMRGFAMWEAASDYDDILIDAIRSGAGFVDESDDC</sequence>
<dbReference type="InterPro" id="IPR050314">
    <property type="entry name" value="Glycosyl_Hydrlase_18"/>
</dbReference>
<evidence type="ECO:0000256" key="8">
    <source>
        <dbReference type="RuleBase" id="RU004453"/>
    </source>
</evidence>
<evidence type="ECO:0000259" key="10">
    <source>
        <dbReference type="PROSITE" id="PS51910"/>
    </source>
</evidence>
<keyword evidence="5 7" id="KW-0326">Glycosidase</keyword>
<evidence type="ECO:0000313" key="11">
    <source>
        <dbReference type="EMBL" id="KZT71670.1"/>
    </source>
</evidence>
<dbReference type="InterPro" id="IPR001223">
    <property type="entry name" value="Glyco_hydro18_cat"/>
</dbReference>
<dbReference type="Proteomes" id="UP000076727">
    <property type="component" value="Unassembled WGS sequence"/>
</dbReference>
<dbReference type="GO" id="GO:0008843">
    <property type="term" value="F:endochitinase activity"/>
    <property type="evidence" value="ECO:0007669"/>
    <property type="project" value="UniProtKB-EC"/>
</dbReference>
<evidence type="ECO:0000256" key="5">
    <source>
        <dbReference type="ARBA" id="ARBA00023295"/>
    </source>
</evidence>
<protein>
    <submittedName>
        <fullName evidence="11">Glycoside hydrolase family 18 protein</fullName>
    </submittedName>
</protein>
<evidence type="ECO:0000256" key="7">
    <source>
        <dbReference type="RuleBase" id="RU000489"/>
    </source>
</evidence>
<dbReference type="PANTHER" id="PTHR11177:SF317">
    <property type="entry name" value="CHITINASE 12-RELATED"/>
    <property type="match status" value="1"/>
</dbReference>
<dbReference type="PANTHER" id="PTHR11177">
    <property type="entry name" value="CHITINASE"/>
    <property type="match status" value="1"/>
</dbReference>
<reference evidence="11 12" key="1">
    <citation type="journal article" date="2016" name="Mol. Biol. Evol.">
        <title>Comparative Genomics of Early-Diverging Mushroom-Forming Fungi Provides Insights into the Origins of Lignocellulose Decay Capabilities.</title>
        <authorList>
            <person name="Nagy L.G."/>
            <person name="Riley R."/>
            <person name="Tritt A."/>
            <person name="Adam C."/>
            <person name="Daum C."/>
            <person name="Floudas D."/>
            <person name="Sun H."/>
            <person name="Yadav J.S."/>
            <person name="Pangilinan J."/>
            <person name="Larsson K.H."/>
            <person name="Matsuura K."/>
            <person name="Barry K."/>
            <person name="Labutti K."/>
            <person name="Kuo R."/>
            <person name="Ohm R.A."/>
            <person name="Bhattacharya S.S."/>
            <person name="Shirouzu T."/>
            <person name="Yoshinaga Y."/>
            <person name="Martin F.M."/>
            <person name="Grigoriev I.V."/>
            <person name="Hibbett D.S."/>
        </authorList>
    </citation>
    <scope>NUCLEOTIDE SEQUENCE [LARGE SCALE GENOMIC DNA]</scope>
    <source>
        <strain evidence="11 12">L-15889</strain>
    </source>
</reference>
<dbReference type="GO" id="GO:0006032">
    <property type="term" value="P:chitin catabolic process"/>
    <property type="evidence" value="ECO:0007669"/>
    <property type="project" value="UniProtKB-KW"/>
</dbReference>
<dbReference type="Gene3D" id="3.20.20.80">
    <property type="entry name" value="Glycosidases"/>
    <property type="match status" value="1"/>
</dbReference>
<dbReference type="SUPFAM" id="SSF51445">
    <property type="entry name" value="(Trans)glycosidases"/>
    <property type="match status" value="1"/>
</dbReference>
<keyword evidence="2 7" id="KW-0378">Hydrolase</keyword>
<dbReference type="OrthoDB" id="73875at2759"/>
<evidence type="ECO:0000256" key="2">
    <source>
        <dbReference type="ARBA" id="ARBA00022801"/>
    </source>
</evidence>
<dbReference type="AlphaFoldDB" id="A0A165S8S0"/>
<dbReference type="Pfam" id="PF00704">
    <property type="entry name" value="Glyco_hydro_18"/>
    <property type="match status" value="1"/>
</dbReference>
<keyword evidence="12" id="KW-1185">Reference proteome</keyword>
<keyword evidence="3" id="KW-0146">Chitin degradation</keyword>
<evidence type="ECO:0000256" key="9">
    <source>
        <dbReference type="SAM" id="SignalP"/>
    </source>
</evidence>
<keyword evidence="4" id="KW-0119">Carbohydrate metabolism</keyword>
<evidence type="ECO:0000256" key="3">
    <source>
        <dbReference type="ARBA" id="ARBA00023024"/>
    </source>
</evidence>
<gene>
    <name evidence="11" type="ORF">DAEQUDRAFT_665640</name>
</gene>
<evidence type="ECO:0000256" key="4">
    <source>
        <dbReference type="ARBA" id="ARBA00023277"/>
    </source>
</evidence>
<dbReference type="GO" id="GO:0000272">
    <property type="term" value="P:polysaccharide catabolic process"/>
    <property type="evidence" value="ECO:0007669"/>
    <property type="project" value="UniProtKB-KW"/>
</dbReference>